<sequence length="169" mass="17646">MRYSAIFAGAIAVATASVAAVPFVDGQADGLVARTEYARALRSLEARGNDRTLVIRDLLDSIYARDLNHDLGARNFKRAPASAGEASRPRSSSTASNLSGHTAVGSENGEGLSPVGRRLSGDTVVNEPASPPAAQGPPPRILDELTENPTGLHGEPLEDEPAPMGRGRH</sequence>
<keyword evidence="4" id="KW-1185">Reference proteome</keyword>
<feature type="compositionally biased region" description="Polar residues" evidence="1">
    <location>
        <begin position="89"/>
        <end position="100"/>
    </location>
</feature>
<gene>
    <name evidence="3" type="ORF">EIP91_009650</name>
</gene>
<evidence type="ECO:0000256" key="1">
    <source>
        <dbReference type="SAM" id="MobiDB-lite"/>
    </source>
</evidence>
<evidence type="ECO:0000313" key="4">
    <source>
        <dbReference type="Proteomes" id="UP000292702"/>
    </source>
</evidence>
<keyword evidence="2" id="KW-0732">Signal</keyword>
<accession>A0A4V2MV15</accession>
<dbReference type="Proteomes" id="UP000292702">
    <property type="component" value="Unassembled WGS sequence"/>
</dbReference>
<evidence type="ECO:0000313" key="3">
    <source>
        <dbReference type="EMBL" id="TCD60697.1"/>
    </source>
</evidence>
<feature type="region of interest" description="Disordered" evidence="1">
    <location>
        <begin position="73"/>
        <end position="169"/>
    </location>
</feature>
<feature type="compositionally biased region" description="Pro residues" evidence="1">
    <location>
        <begin position="129"/>
        <end position="140"/>
    </location>
</feature>
<reference evidence="3 4" key="1">
    <citation type="submission" date="2018-11" db="EMBL/GenBank/DDBJ databases">
        <title>Genome assembly of Steccherinum ochraceum LE-BIN_3174, the white-rot fungus of the Steccherinaceae family (The Residual Polyporoid clade, Polyporales, Basidiomycota).</title>
        <authorList>
            <person name="Fedorova T.V."/>
            <person name="Glazunova O.A."/>
            <person name="Landesman E.O."/>
            <person name="Moiseenko K.V."/>
            <person name="Psurtseva N.V."/>
            <person name="Savinova O.S."/>
            <person name="Shakhova N.V."/>
            <person name="Tyazhelova T.V."/>
            <person name="Vasina D.V."/>
        </authorList>
    </citation>
    <scope>NUCLEOTIDE SEQUENCE [LARGE SCALE GENOMIC DNA]</scope>
    <source>
        <strain evidence="3 4">LE-BIN_3174</strain>
    </source>
</reference>
<name>A0A4V2MV15_9APHY</name>
<evidence type="ECO:0000256" key="2">
    <source>
        <dbReference type="SAM" id="SignalP"/>
    </source>
</evidence>
<dbReference type="EMBL" id="RWJN01000557">
    <property type="protein sequence ID" value="TCD60697.1"/>
    <property type="molecule type" value="Genomic_DNA"/>
</dbReference>
<proteinExistence type="predicted"/>
<comment type="caution">
    <text evidence="3">The sequence shown here is derived from an EMBL/GenBank/DDBJ whole genome shotgun (WGS) entry which is preliminary data.</text>
</comment>
<dbReference type="AlphaFoldDB" id="A0A4V2MV15"/>
<feature type="chain" id="PRO_5020486934" evidence="2">
    <location>
        <begin position="21"/>
        <end position="169"/>
    </location>
</feature>
<organism evidence="3 4">
    <name type="scientific">Steccherinum ochraceum</name>
    <dbReference type="NCBI Taxonomy" id="92696"/>
    <lineage>
        <taxon>Eukaryota</taxon>
        <taxon>Fungi</taxon>
        <taxon>Dikarya</taxon>
        <taxon>Basidiomycota</taxon>
        <taxon>Agaricomycotina</taxon>
        <taxon>Agaricomycetes</taxon>
        <taxon>Polyporales</taxon>
        <taxon>Steccherinaceae</taxon>
        <taxon>Steccherinum</taxon>
    </lineage>
</organism>
<protein>
    <submittedName>
        <fullName evidence="3">Uncharacterized protein</fullName>
    </submittedName>
</protein>
<feature type="signal peptide" evidence="2">
    <location>
        <begin position="1"/>
        <end position="20"/>
    </location>
</feature>